<dbReference type="Gene3D" id="3.20.20.410">
    <property type="entry name" value="Protein of unknown function UPF0759"/>
    <property type="match status" value="1"/>
</dbReference>
<evidence type="ECO:0000313" key="2">
    <source>
        <dbReference type="EMBL" id="MFD1783639.1"/>
    </source>
</evidence>
<accession>A0ABW4N2E5</accession>
<feature type="compositionally biased region" description="Basic and acidic residues" evidence="1">
    <location>
        <begin position="247"/>
        <end position="259"/>
    </location>
</feature>
<dbReference type="PANTHER" id="PTHR30348:SF4">
    <property type="entry name" value="DUF72 DOMAIN-CONTAINING PROTEIN"/>
    <property type="match status" value="1"/>
</dbReference>
<gene>
    <name evidence="2" type="ORF">ACFSC0_09565</name>
</gene>
<dbReference type="PANTHER" id="PTHR30348">
    <property type="entry name" value="UNCHARACTERIZED PROTEIN YECE"/>
    <property type="match status" value="1"/>
</dbReference>
<dbReference type="InterPro" id="IPR036520">
    <property type="entry name" value="UPF0759_sf"/>
</dbReference>
<dbReference type="Proteomes" id="UP001597237">
    <property type="component" value="Unassembled WGS sequence"/>
</dbReference>
<organism evidence="2 3">
    <name type="scientific">Phenylobacterium terrae</name>
    <dbReference type="NCBI Taxonomy" id="2665495"/>
    <lineage>
        <taxon>Bacteria</taxon>
        <taxon>Pseudomonadati</taxon>
        <taxon>Pseudomonadota</taxon>
        <taxon>Alphaproteobacteria</taxon>
        <taxon>Caulobacterales</taxon>
        <taxon>Caulobacteraceae</taxon>
        <taxon>Phenylobacterium</taxon>
    </lineage>
</organism>
<dbReference type="SUPFAM" id="SSF117396">
    <property type="entry name" value="TM1631-like"/>
    <property type="match status" value="1"/>
</dbReference>
<dbReference type="Pfam" id="PF01904">
    <property type="entry name" value="DUF72"/>
    <property type="match status" value="1"/>
</dbReference>
<proteinExistence type="predicted"/>
<protein>
    <submittedName>
        <fullName evidence="2">DUF72 domain-containing protein</fullName>
    </submittedName>
</protein>
<keyword evidence="3" id="KW-1185">Reference proteome</keyword>
<sequence length="270" mass="30533">MSELRIGCSGWTYKDWTGPFYPAGTKDPVRLEYYAGWFDTAEINASFYRLPSEAAVKGWERRAPADFIFAWKVSRFITHNKKLKDCEDSVDLVFGRMAHLGRAYGPALIQLPPGLHRNGDRLAGFLKLLPKGRRHTVEFRHPSWYEPAVFQILADHNAALTLSDHHHAPAPWEVTADWVYVRGHGPGGRYYGNYPDETLQDWARRIEGWRAEGLDVYAYFDNDIKCAAPADALALKAILARGQRNEPAHPILRTRDQVGRPEAPAASPPP</sequence>
<dbReference type="InterPro" id="IPR002763">
    <property type="entry name" value="DUF72"/>
</dbReference>
<name>A0ABW4N2E5_9CAUL</name>
<evidence type="ECO:0000313" key="3">
    <source>
        <dbReference type="Proteomes" id="UP001597237"/>
    </source>
</evidence>
<dbReference type="EMBL" id="JBHUEY010000001">
    <property type="protein sequence ID" value="MFD1783639.1"/>
    <property type="molecule type" value="Genomic_DNA"/>
</dbReference>
<evidence type="ECO:0000256" key="1">
    <source>
        <dbReference type="SAM" id="MobiDB-lite"/>
    </source>
</evidence>
<feature type="region of interest" description="Disordered" evidence="1">
    <location>
        <begin position="247"/>
        <end position="270"/>
    </location>
</feature>
<reference evidence="3" key="1">
    <citation type="journal article" date="2019" name="Int. J. Syst. Evol. Microbiol.">
        <title>The Global Catalogue of Microorganisms (GCM) 10K type strain sequencing project: providing services to taxonomists for standard genome sequencing and annotation.</title>
        <authorList>
            <consortium name="The Broad Institute Genomics Platform"/>
            <consortium name="The Broad Institute Genome Sequencing Center for Infectious Disease"/>
            <person name="Wu L."/>
            <person name="Ma J."/>
        </authorList>
    </citation>
    <scope>NUCLEOTIDE SEQUENCE [LARGE SCALE GENOMIC DNA]</scope>
    <source>
        <strain evidence="3">DFY28</strain>
    </source>
</reference>
<comment type="caution">
    <text evidence="2">The sequence shown here is derived from an EMBL/GenBank/DDBJ whole genome shotgun (WGS) entry which is preliminary data.</text>
</comment>
<dbReference type="RefSeq" id="WP_377283167.1">
    <property type="nucleotide sequence ID" value="NZ_JBHRSI010000008.1"/>
</dbReference>